<evidence type="ECO:0000313" key="1">
    <source>
        <dbReference type="EMBL" id="KAK3711113.1"/>
    </source>
</evidence>
<sequence>MYTPSIIAVLALAIGNVYADHQCLCEEDAYGIADNYGLLFSNYTNEFAAKVVTTDYHVQTDSVSWLSNNGTNCPYTLGKWTYTNVTELQVAQSTQPNITWINTHVFWNCERVFVRWVSPLENQQVQGISIILPEKNPRNDSAVPWLIKTVFAEFNTGSWVANFHIPIGTSPCAAKKDD</sequence>
<protein>
    <submittedName>
        <fullName evidence="1">Uncharacterized protein</fullName>
    </submittedName>
</protein>
<comment type="caution">
    <text evidence="1">The sequence shown here is derived from an EMBL/GenBank/DDBJ whole genome shotgun (WGS) entry which is preliminary data.</text>
</comment>
<keyword evidence="2" id="KW-1185">Reference proteome</keyword>
<evidence type="ECO:0000313" key="2">
    <source>
        <dbReference type="Proteomes" id="UP001281147"/>
    </source>
</evidence>
<organism evidence="1 2">
    <name type="scientific">Vermiconidia calcicola</name>
    <dbReference type="NCBI Taxonomy" id="1690605"/>
    <lineage>
        <taxon>Eukaryota</taxon>
        <taxon>Fungi</taxon>
        <taxon>Dikarya</taxon>
        <taxon>Ascomycota</taxon>
        <taxon>Pezizomycotina</taxon>
        <taxon>Dothideomycetes</taxon>
        <taxon>Dothideomycetidae</taxon>
        <taxon>Mycosphaerellales</taxon>
        <taxon>Extremaceae</taxon>
        <taxon>Vermiconidia</taxon>
    </lineage>
</organism>
<proteinExistence type="predicted"/>
<name>A0ACC3N895_9PEZI</name>
<gene>
    <name evidence="1" type="ORF">LTR37_009900</name>
</gene>
<accession>A0ACC3N895</accession>
<reference evidence="1" key="1">
    <citation type="submission" date="2023-07" db="EMBL/GenBank/DDBJ databases">
        <title>Black Yeasts Isolated from many extreme environments.</title>
        <authorList>
            <person name="Coleine C."/>
            <person name="Stajich J.E."/>
            <person name="Selbmann L."/>
        </authorList>
    </citation>
    <scope>NUCLEOTIDE SEQUENCE</scope>
    <source>
        <strain evidence="1">CCFEE 5714</strain>
    </source>
</reference>
<dbReference type="Proteomes" id="UP001281147">
    <property type="component" value="Unassembled WGS sequence"/>
</dbReference>
<dbReference type="EMBL" id="JAUTXU010000079">
    <property type="protein sequence ID" value="KAK3711113.1"/>
    <property type="molecule type" value="Genomic_DNA"/>
</dbReference>